<dbReference type="CDD" id="cd01185">
    <property type="entry name" value="INTN1_C_like"/>
    <property type="match status" value="1"/>
</dbReference>
<evidence type="ECO:0000313" key="6">
    <source>
        <dbReference type="Proteomes" id="UP001597472"/>
    </source>
</evidence>
<sequence length="381" mass="44653">MKLNYNVRIVIRKDKVRNDNTCPLYLKISLNGKQLVKLSMGESVLQEHWDSKNQKAIGKGYGMFNAHLNRSVLEIEDLISDRKARGKTVSRDEIVSLFKKEDTECYYKYFDEVFCKNKFTEISQYTKESYLLLRKRLKEFKPNLRLSDIDLKLIQDFNYYLLVDKKTGKGGVWNRHKNFRTTLKLAYDLNLIDDYPYKNFKLDKPKSKNEALTKQELNAIVDLDVSFNKRLDETKDKFLFACYTGLRFGDVMNLKWDNIKNGVMQIIQEKTKNPVQIPLNKEAKRIIAKNVKMKRERNTVFKVVSNQKTNYILKEIAELAEVDKNVSFHLARHTFGTILGKDQNAFTIMKLMGHKKISTSAIYVNTDVNTLKETMQMVSFR</sequence>
<evidence type="ECO:0000313" key="5">
    <source>
        <dbReference type="EMBL" id="MFD2551166.1"/>
    </source>
</evidence>
<keyword evidence="3" id="KW-0233">DNA recombination</keyword>
<dbReference type="EMBL" id="JBHULS010000002">
    <property type="protein sequence ID" value="MFD2551166.1"/>
    <property type="molecule type" value="Genomic_DNA"/>
</dbReference>
<dbReference type="Pfam" id="PF17293">
    <property type="entry name" value="Arm-DNA-bind_5"/>
    <property type="match status" value="1"/>
</dbReference>
<reference evidence="6" key="1">
    <citation type="journal article" date="2019" name="Int. J. Syst. Evol. Microbiol.">
        <title>The Global Catalogue of Microorganisms (GCM) 10K type strain sequencing project: providing services to taxonomists for standard genome sequencing and annotation.</title>
        <authorList>
            <consortium name="The Broad Institute Genomics Platform"/>
            <consortium name="The Broad Institute Genome Sequencing Center for Infectious Disease"/>
            <person name="Wu L."/>
            <person name="Ma J."/>
        </authorList>
    </citation>
    <scope>NUCLEOTIDE SEQUENCE [LARGE SCALE GENOMIC DNA]</scope>
    <source>
        <strain evidence="6">KCTC 42587</strain>
    </source>
</reference>
<evidence type="ECO:0000256" key="1">
    <source>
        <dbReference type="ARBA" id="ARBA00008857"/>
    </source>
</evidence>
<dbReference type="InterPro" id="IPR010998">
    <property type="entry name" value="Integrase_recombinase_N"/>
</dbReference>
<evidence type="ECO:0000256" key="2">
    <source>
        <dbReference type="ARBA" id="ARBA00023125"/>
    </source>
</evidence>
<dbReference type="PROSITE" id="PS51898">
    <property type="entry name" value="TYR_RECOMBINASE"/>
    <property type="match status" value="1"/>
</dbReference>
<proteinExistence type="inferred from homology"/>
<comment type="caution">
    <text evidence="5">The sequence shown here is derived from an EMBL/GenBank/DDBJ whole genome shotgun (WGS) entry which is preliminary data.</text>
</comment>
<keyword evidence="6" id="KW-1185">Reference proteome</keyword>
<accession>A0ABW5KTW7</accession>
<dbReference type="Proteomes" id="UP001597472">
    <property type="component" value="Unassembled WGS sequence"/>
</dbReference>
<evidence type="ECO:0000256" key="3">
    <source>
        <dbReference type="ARBA" id="ARBA00023172"/>
    </source>
</evidence>
<dbReference type="Gene3D" id="1.10.150.130">
    <property type="match status" value="1"/>
</dbReference>
<dbReference type="SUPFAM" id="SSF56349">
    <property type="entry name" value="DNA breaking-rejoining enzymes"/>
    <property type="match status" value="1"/>
</dbReference>
<organism evidence="5 6">
    <name type="scientific">Bizionia sediminis</name>
    <dbReference type="NCBI Taxonomy" id="1737064"/>
    <lineage>
        <taxon>Bacteria</taxon>
        <taxon>Pseudomonadati</taxon>
        <taxon>Bacteroidota</taxon>
        <taxon>Flavobacteriia</taxon>
        <taxon>Flavobacteriales</taxon>
        <taxon>Flavobacteriaceae</taxon>
        <taxon>Bizionia</taxon>
    </lineage>
</organism>
<dbReference type="Pfam" id="PF13102">
    <property type="entry name" value="Phage_int_SAM_5"/>
    <property type="match status" value="1"/>
</dbReference>
<protein>
    <submittedName>
        <fullName evidence="5">Site-specific integrase</fullName>
    </submittedName>
</protein>
<dbReference type="InterPro" id="IPR050090">
    <property type="entry name" value="Tyrosine_recombinase_XerCD"/>
</dbReference>
<dbReference type="InterPro" id="IPR035386">
    <property type="entry name" value="Arm-DNA-bind_5"/>
</dbReference>
<feature type="domain" description="Tyr recombinase" evidence="4">
    <location>
        <begin position="207"/>
        <end position="376"/>
    </location>
</feature>
<dbReference type="InterPro" id="IPR011010">
    <property type="entry name" value="DNA_brk_join_enz"/>
</dbReference>
<dbReference type="InterPro" id="IPR025269">
    <property type="entry name" value="SAM-like_dom"/>
</dbReference>
<dbReference type="PANTHER" id="PTHR30349:SF64">
    <property type="entry name" value="PROPHAGE INTEGRASE INTD-RELATED"/>
    <property type="match status" value="1"/>
</dbReference>
<dbReference type="Pfam" id="PF00589">
    <property type="entry name" value="Phage_integrase"/>
    <property type="match status" value="1"/>
</dbReference>
<dbReference type="InterPro" id="IPR002104">
    <property type="entry name" value="Integrase_catalytic"/>
</dbReference>
<comment type="similarity">
    <text evidence="1">Belongs to the 'phage' integrase family.</text>
</comment>
<keyword evidence="2" id="KW-0238">DNA-binding</keyword>
<evidence type="ECO:0000259" key="4">
    <source>
        <dbReference type="PROSITE" id="PS51898"/>
    </source>
</evidence>
<gene>
    <name evidence="5" type="ORF">ACFSQP_04995</name>
</gene>
<dbReference type="PANTHER" id="PTHR30349">
    <property type="entry name" value="PHAGE INTEGRASE-RELATED"/>
    <property type="match status" value="1"/>
</dbReference>
<dbReference type="InterPro" id="IPR013762">
    <property type="entry name" value="Integrase-like_cat_sf"/>
</dbReference>
<dbReference type="Gene3D" id="1.10.443.10">
    <property type="entry name" value="Intergrase catalytic core"/>
    <property type="match status" value="1"/>
</dbReference>
<dbReference type="RefSeq" id="WP_376892284.1">
    <property type="nucleotide sequence ID" value="NZ_JBHULS010000002.1"/>
</dbReference>
<name>A0ABW5KTW7_9FLAO</name>